<dbReference type="Gene3D" id="3.40.630.30">
    <property type="match status" value="1"/>
</dbReference>
<comment type="similarity">
    <text evidence="3">Belongs to the acetyltransferase family. RimJ subfamily.</text>
</comment>
<dbReference type="PANTHER" id="PTHR43792:SF8">
    <property type="entry name" value="[RIBOSOMAL PROTEIN US5]-ALANINE N-ACETYLTRANSFERASE"/>
    <property type="match status" value="1"/>
</dbReference>
<dbReference type="EMBL" id="QXWK01000004">
    <property type="protein sequence ID" value="NBH60684.1"/>
    <property type="molecule type" value="Genomic_DNA"/>
</dbReference>
<evidence type="ECO:0000256" key="3">
    <source>
        <dbReference type="ARBA" id="ARBA00038502"/>
    </source>
</evidence>
<reference evidence="5 6" key="1">
    <citation type="submission" date="2018-08" db="EMBL/GenBank/DDBJ databases">
        <title>Murine metabolic-syndrome-specific gut microbial biobank.</title>
        <authorList>
            <person name="Liu C."/>
        </authorList>
    </citation>
    <scope>NUCLEOTIDE SEQUENCE [LARGE SCALE GENOMIC DNA]</scope>
    <source>
        <strain evidence="5 6">28</strain>
    </source>
</reference>
<dbReference type="PROSITE" id="PS51186">
    <property type="entry name" value="GNAT"/>
    <property type="match status" value="1"/>
</dbReference>
<dbReference type="RefSeq" id="WP_160200982.1">
    <property type="nucleotide sequence ID" value="NZ_QXWK01000004.1"/>
</dbReference>
<evidence type="ECO:0000256" key="2">
    <source>
        <dbReference type="ARBA" id="ARBA00023315"/>
    </source>
</evidence>
<dbReference type="AlphaFoldDB" id="A0A845QH02"/>
<name>A0A845QH02_9FIRM</name>
<dbReference type="InterPro" id="IPR051531">
    <property type="entry name" value="N-acetyltransferase"/>
</dbReference>
<accession>A0A845QH02</accession>
<keyword evidence="1 5" id="KW-0808">Transferase</keyword>
<dbReference type="Pfam" id="PF13302">
    <property type="entry name" value="Acetyltransf_3"/>
    <property type="match status" value="1"/>
</dbReference>
<evidence type="ECO:0000259" key="4">
    <source>
        <dbReference type="PROSITE" id="PS51186"/>
    </source>
</evidence>
<dbReference type="InterPro" id="IPR016181">
    <property type="entry name" value="Acyl_CoA_acyltransferase"/>
</dbReference>
<protein>
    <submittedName>
        <fullName evidence="5">N-acetyltransferase</fullName>
    </submittedName>
</protein>
<dbReference type="InterPro" id="IPR000182">
    <property type="entry name" value="GNAT_dom"/>
</dbReference>
<comment type="caution">
    <text evidence="5">The sequence shown here is derived from an EMBL/GenBank/DDBJ whole genome shotgun (WGS) entry which is preliminary data.</text>
</comment>
<gene>
    <name evidence="5" type="ORF">D0435_03220</name>
</gene>
<evidence type="ECO:0000313" key="6">
    <source>
        <dbReference type="Proteomes" id="UP000446866"/>
    </source>
</evidence>
<feature type="domain" description="N-acetyltransferase" evidence="4">
    <location>
        <begin position="9"/>
        <end position="163"/>
    </location>
</feature>
<dbReference type="PANTHER" id="PTHR43792">
    <property type="entry name" value="GNAT FAMILY, PUTATIVE (AFU_ORTHOLOGUE AFUA_3G00765)-RELATED-RELATED"/>
    <property type="match status" value="1"/>
</dbReference>
<proteinExistence type="inferred from homology"/>
<organism evidence="5 6">
    <name type="scientific">Anaerotruncus colihominis</name>
    <dbReference type="NCBI Taxonomy" id="169435"/>
    <lineage>
        <taxon>Bacteria</taxon>
        <taxon>Bacillati</taxon>
        <taxon>Bacillota</taxon>
        <taxon>Clostridia</taxon>
        <taxon>Eubacteriales</taxon>
        <taxon>Oscillospiraceae</taxon>
        <taxon>Anaerotruncus</taxon>
    </lineage>
</organism>
<dbReference type="SUPFAM" id="SSF55729">
    <property type="entry name" value="Acyl-CoA N-acyltransferases (Nat)"/>
    <property type="match status" value="1"/>
</dbReference>
<evidence type="ECO:0000256" key="1">
    <source>
        <dbReference type="ARBA" id="ARBA00022679"/>
    </source>
</evidence>
<keyword evidence="6" id="KW-1185">Reference proteome</keyword>
<keyword evidence="2" id="KW-0012">Acyltransferase</keyword>
<dbReference type="GO" id="GO:0005737">
    <property type="term" value="C:cytoplasm"/>
    <property type="evidence" value="ECO:0007669"/>
    <property type="project" value="TreeGrafter"/>
</dbReference>
<evidence type="ECO:0000313" key="5">
    <source>
        <dbReference type="EMBL" id="NBH60684.1"/>
    </source>
</evidence>
<dbReference type="Proteomes" id="UP000446866">
    <property type="component" value="Unassembled WGS sequence"/>
</dbReference>
<sequence>MKSLETERLNLRMFTPEDAEDVYAYASNPNVGPPAGWAPHKSVEDSRKIIEEIFMPPEAWAICIKGDDRVVGVIALEPDNIRPEANSRELGYNLAEEHWGKGYMTEAAKEVLRFAFEELGLDQVGICTSRVNRRSQRIIEKCGFTYEGTIRRYYKIYDGSLRDSMVFSMLREEFFAGKDSK</sequence>
<dbReference type="GO" id="GO:0008999">
    <property type="term" value="F:protein-N-terminal-alanine acetyltransferase activity"/>
    <property type="evidence" value="ECO:0007669"/>
    <property type="project" value="TreeGrafter"/>
</dbReference>